<sequence>MWIEVQIDKDQRWLMNFDQVRTVRRQYEGPGSVIEFEGGHTIAVAAEYTTLLAILSAR</sequence>
<name>A0ABM9DR93_9HYPH</name>
<comment type="caution">
    <text evidence="1">The sequence shown here is derived from an EMBL/GenBank/DDBJ whole genome shotgun (WGS) entry which is preliminary data.</text>
</comment>
<organism evidence="1 2">
    <name type="scientific">Mesorhizobium ventifaucium</name>
    <dbReference type="NCBI Taxonomy" id="666020"/>
    <lineage>
        <taxon>Bacteria</taxon>
        <taxon>Pseudomonadati</taxon>
        <taxon>Pseudomonadota</taxon>
        <taxon>Alphaproteobacteria</taxon>
        <taxon>Hyphomicrobiales</taxon>
        <taxon>Phyllobacteriaceae</taxon>
        <taxon>Mesorhizobium</taxon>
    </lineage>
</organism>
<protein>
    <submittedName>
        <fullName evidence="1">Uncharacterized protein</fullName>
    </submittedName>
</protein>
<evidence type="ECO:0000313" key="2">
    <source>
        <dbReference type="Proteomes" id="UP001152604"/>
    </source>
</evidence>
<dbReference type="RefSeq" id="WP_254024964.1">
    <property type="nucleotide sequence ID" value="NZ_CAKXZS010000014.1"/>
</dbReference>
<dbReference type="Proteomes" id="UP001152604">
    <property type="component" value="Unassembled WGS sequence"/>
</dbReference>
<gene>
    <name evidence="1" type="ORF">MES4922_210145</name>
</gene>
<reference evidence="1" key="1">
    <citation type="submission" date="2022-03" db="EMBL/GenBank/DDBJ databases">
        <authorList>
            <person name="Brunel B."/>
        </authorList>
    </citation>
    <scope>NUCLEOTIDE SEQUENCE</scope>
    <source>
        <strain evidence="1">STM4922sample</strain>
    </source>
</reference>
<evidence type="ECO:0000313" key="1">
    <source>
        <dbReference type="EMBL" id="CAH2399196.1"/>
    </source>
</evidence>
<accession>A0ABM9DR93</accession>
<keyword evidence="2" id="KW-1185">Reference proteome</keyword>
<proteinExistence type="predicted"/>
<dbReference type="EMBL" id="CAKXZS010000014">
    <property type="protein sequence ID" value="CAH2399196.1"/>
    <property type="molecule type" value="Genomic_DNA"/>
</dbReference>